<proteinExistence type="predicted"/>
<accession>A0A927PKQ8</accession>
<dbReference type="InterPro" id="IPR042099">
    <property type="entry name" value="ANL_N_sf"/>
</dbReference>
<sequence length="447" mass="49288">MLRNLLASKKPSPDDILALQRARLADAVCHARAHSPLFAELYRDLPDTVTDPGLLPITTKPGLMADFDRWTTDRAITRERVEDFLAHPELAGTRFLGKYLVTTTSGTTGRRGLFVLSPDELRAVSGPAYRISTLGLLMPPVRTARLLAKRFRTATIMVSIGHHAMNSLWTQAHGTGSKRHQRFSSMQPLPELVARLNAFDPATLTGTSGVVALLAGEKAAGRLQIAPAIVMISGETLSEEERALITSEFGARVIDMYAANEALRLSTSCAHGWHHVFTDWVIFEPVEEDYSPTPVGRLSHSVLISVLYRRTQPLLRYELGDSVQQRPDPCPCGSPFPAFKVHGRTADVLRDGDGNPVAIAQLLLLALTKRVEGIRQLQLVQSDASTLRLRMLPADGTSLDELWPRARDEFESLLAEHDLSRFAVERADEPPRMSPGGKFRTFVPIDA</sequence>
<dbReference type="EMBL" id="JACYWE010000001">
    <property type="protein sequence ID" value="MBD8505039.1"/>
    <property type="molecule type" value="Genomic_DNA"/>
</dbReference>
<organism evidence="1 2">
    <name type="scientific">Lolliginicoccus lacisalsi</name>
    <dbReference type="NCBI Taxonomy" id="2742202"/>
    <lineage>
        <taxon>Bacteria</taxon>
        <taxon>Bacillati</taxon>
        <taxon>Actinomycetota</taxon>
        <taxon>Actinomycetes</taxon>
        <taxon>Mycobacteriales</taxon>
        <taxon>Hoyosellaceae</taxon>
        <taxon>Lolliginicoccus</taxon>
    </lineage>
</organism>
<dbReference type="AlphaFoldDB" id="A0A927PKQ8"/>
<dbReference type="SUPFAM" id="SSF56801">
    <property type="entry name" value="Acetyl-CoA synthetase-like"/>
    <property type="match status" value="1"/>
</dbReference>
<comment type="caution">
    <text evidence="1">The sequence shown here is derived from an EMBL/GenBank/DDBJ whole genome shotgun (WGS) entry which is preliminary data.</text>
</comment>
<keyword evidence="2" id="KW-1185">Reference proteome</keyword>
<reference evidence="1" key="1">
    <citation type="submission" date="2020-09" db="EMBL/GenBank/DDBJ databases">
        <title>Hoyosella lacisalsi sp. nov., a halotolerant actinobacterium isolated from soil of Lake Gudzhirganskoe.</title>
        <authorList>
            <person name="Yang Q."/>
            <person name="Guo P.Y."/>
            <person name="Liu S.W."/>
            <person name="Li F.N."/>
            <person name="Sun C.H."/>
        </authorList>
    </citation>
    <scope>NUCLEOTIDE SEQUENCE</scope>
    <source>
        <strain evidence="1">G463</strain>
    </source>
</reference>
<dbReference type="Gene3D" id="3.40.50.12780">
    <property type="entry name" value="N-terminal domain of ligase-like"/>
    <property type="match status" value="1"/>
</dbReference>
<evidence type="ECO:0000313" key="2">
    <source>
        <dbReference type="Proteomes" id="UP000642993"/>
    </source>
</evidence>
<gene>
    <name evidence="1" type="ORF">HT102_00860</name>
</gene>
<dbReference type="GO" id="GO:0016874">
    <property type="term" value="F:ligase activity"/>
    <property type="evidence" value="ECO:0007669"/>
    <property type="project" value="UniProtKB-KW"/>
</dbReference>
<dbReference type="PANTHER" id="PTHR36932:SF1">
    <property type="entry name" value="CAPSULAR POLYSACCHARIDE BIOSYNTHESIS PROTEIN"/>
    <property type="match status" value="1"/>
</dbReference>
<name>A0A927PKQ8_9ACTN</name>
<dbReference type="InterPro" id="IPR053158">
    <property type="entry name" value="CapK_Type1_Caps_Biosynth"/>
</dbReference>
<keyword evidence="1" id="KW-0436">Ligase</keyword>
<dbReference type="Proteomes" id="UP000642993">
    <property type="component" value="Unassembled WGS sequence"/>
</dbReference>
<evidence type="ECO:0000313" key="1">
    <source>
        <dbReference type="EMBL" id="MBD8505039.1"/>
    </source>
</evidence>
<dbReference type="RefSeq" id="WP_192037522.1">
    <property type="nucleotide sequence ID" value="NZ_JACYWE010000001.1"/>
</dbReference>
<protein>
    <submittedName>
        <fullName evidence="1">Phenylacetate--CoA ligase family protein</fullName>
    </submittedName>
</protein>
<dbReference type="PANTHER" id="PTHR36932">
    <property type="entry name" value="CAPSULAR POLYSACCHARIDE BIOSYNTHESIS PROTEIN"/>
    <property type="match status" value="1"/>
</dbReference>